<dbReference type="Gene3D" id="3.40.640.10">
    <property type="entry name" value="Type I PLP-dependent aspartate aminotransferase-like (Major domain)"/>
    <property type="match status" value="1"/>
</dbReference>
<reference evidence="1 2" key="1">
    <citation type="submission" date="2018-06" db="EMBL/GenBank/DDBJ databases">
        <authorList>
            <consortium name="Pathogen Informatics"/>
            <person name="Doyle S."/>
        </authorList>
    </citation>
    <scope>NUCLEOTIDE SEQUENCE [LARGE SCALE GENOMIC DNA]</scope>
    <source>
        <strain evidence="1 2">NCTC11938</strain>
    </source>
</reference>
<name>A0A379GI46_PROMI</name>
<dbReference type="Proteomes" id="UP000254191">
    <property type="component" value="Unassembled WGS sequence"/>
</dbReference>
<evidence type="ECO:0000313" key="1">
    <source>
        <dbReference type="EMBL" id="SUC40714.1"/>
    </source>
</evidence>
<organism evidence="1 2">
    <name type="scientific">Proteus mirabilis</name>
    <dbReference type="NCBI Taxonomy" id="584"/>
    <lineage>
        <taxon>Bacteria</taxon>
        <taxon>Pseudomonadati</taxon>
        <taxon>Pseudomonadota</taxon>
        <taxon>Gammaproteobacteria</taxon>
        <taxon>Enterobacterales</taxon>
        <taxon>Morganellaceae</taxon>
        <taxon>Proteus</taxon>
    </lineage>
</organism>
<dbReference type="AlphaFoldDB" id="A0A379GI46"/>
<dbReference type="GO" id="GO:0016829">
    <property type="term" value="F:lyase activity"/>
    <property type="evidence" value="ECO:0007669"/>
    <property type="project" value="UniProtKB-KW"/>
</dbReference>
<protein>
    <submittedName>
        <fullName evidence="1">Methionine gamma-lyase</fullName>
    </submittedName>
</protein>
<sequence length="74" mass="8438">MSSSQLKKQYIGEHQLSPETLMMSYGYDPLLSEGSVKPPVFLTSTFIFKSAEEGKNFFDTVSGRKPFQKEKKRV</sequence>
<keyword evidence="1" id="KW-0456">Lyase</keyword>
<proteinExistence type="predicted"/>
<dbReference type="InterPro" id="IPR015421">
    <property type="entry name" value="PyrdxlP-dep_Trfase_major"/>
</dbReference>
<gene>
    <name evidence="1" type="ORF">NCTC11938_05016</name>
</gene>
<evidence type="ECO:0000313" key="2">
    <source>
        <dbReference type="Proteomes" id="UP000254191"/>
    </source>
</evidence>
<dbReference type="EMBL" id="UGTS01000006">
    <property type="protein sequence ID" value="SUC40714.1"/>
    <property type="molecule type" value="Genomic_DNA"/>
</dbReference>
<accession>A0A379GI46</accession>